<protein>
    <submittedName>
        <fullName evidence="8">Predicted small secreted protein</fullName>
    </submittedName>
</protein>
<evidence type="ECO:0000256" key="3">
    <source>
        <dbReference type="ARBA" id="ARBA00022729"/>
    </source>
</evidence>
<keyword evidence="9" id="KW-1185">Reference proteome</keyword>
<accession>A0A286G9N7</accession>
<sequence length="59" mass="6127">MMTSLSALRRNSLLHAFLVALALTATAVTLSACNTTEGFGRDVEAAGDAIEDTAEDAQN</sequence>
<evidence type="ECO:0000256" key="7">
    <source>
        <dbReference type="SAM" id="SignalP"/>
    </source>
</evidence>
<evidence type="ECO:0000256" key="1">
    <source>
        <dbReference type="ARBA" id="ARBA00010296"/>
    </source>
</evidence>
<evidence type="ECO:0000256" key="4">
    <source>
        <dbReference type="ARBA" id="ARBA00023136"/>
    </source>
</evidence>
<dbReference type="GO" id="GO:0016020">
    <property type="term" value="C:membrane"/>
    <property type="evidence" value="ECO:0007669"/>
    <property type="project" value="InterPro"/>
</dbReference>
<keyword evidence="5" id="KW-0564">Palmitate</keyword>
<keyword evidence="4" id="KW-0472">Membrane</keyword>
<gene>
    <name evidence="8" type="ORF">SAMN05421508_102322</name>
</gene>
<comment type="similarity">
    <text evidence="1">Belongs to the EcnA/EcnB lipoprotein family.</text>
</comment>
<name>A0A286G9N7_9PROT</name>
<dbReference type="InterPro" id="IPR012556">
    <property type="entry name" value="Entericidin"/>
</dbReference>
<dbReference type="Proteomes" id="UP000219621">
    <property type="component" value="Unassembled WGS sequence"/>
</dbReference>
<feature type="chain" id="PRO_5013148904" evidence="7">
    <location>
        <begin position="28"/>
        <end position="59"/>
    </location>
</feature>
<reference evidence="8 9" key="1">
    <citation type="submission" date="2017-09" db="EMBL/GenBank/DDBJ databases">
        <authorList>
            <person name="Ehlers B."/>
            <person name="Leendertz F.H."/>
        </authorList>
    </citation>
    <scope>NUCLEOTIDE SEQUENCE [LARGE SCALE GENOMIC DNA]</scope>
    <source>
        <strain evidence="8 9">USBA 140</strain>
    </source>
</reference>
<dbReference type="GO" id="GO:0009636">
    <property type="term" value="P:response to toxic substance"/>
    <property type="evidence" value="ECO:0007669"/>
    <property type="project" value="InterPro"/>
</dbReference>
<dbReference type="EMBL" id="OCNJ01000002">
    <property type="protein sequence ID" value="SOD92215.1"/>
    <property type="molecule type" value="Genomic_DNA"/>
</dbReference>
<evidence type="ECO:0000313" key="8">
    <source>
        <dbReference type="EMBL" id="SOD92215.1"/>
    </source>
</evidence>
<organism evidence="8 9">
    <name type="scientific">Caenispirillum bisanense</name>
    <dbReference type="NCBI Taxonomy" id="414052"/>
    <lineage>
        <taxon>Bacteria</taxon>
        <taxon>Pseudomonadati</taxon>
        <taxon>Pseudomonadota</taxon>
        <taxon>Alphaproteobacteria</taxon>
        <taxon>Rhodospirillales</taxon>
        <taxon>Novispirillaceae</taxon>
        <taxon>Caenispirillum</taxon>
    </lineage>
</organism>
<dbReference type="Pfam" id="PF08085">
    <property type="entry name" value="Entericidin"/>
    <property type="match status" value="1"/>
</dbReference>
<evidence type="ECO:0000256" key="2">
    <source>
        <dbReference type="ARBA" id="ARBA00022475"/>
    </source>
</evidence>
<keyword evidence="3 7" id="KW-0732">Signal</keyword>
<evidence type="ECO:0000256" key="5">
    <source>
        <dbReference type="ARBA" id="ARBA00023139"/>
    </source>
</evidence>
<dbReference type="RefSeq" id="WP_245913384.1">
    <property type="nucleotide sequence ID" value="NZ_OCNJ01000002.1"/>
</dbReference>
<keyword evidence="6" id="KW-0449">Lipoprotein</keyword>
<evidence type="ECO:0000313" key="9">
    <source>
        <dbReference type="Proteomes" id="UP000219621"/>
    </source>
</evidence>
<evidence type="ECO:0000256" key="6">
    <source>
        <dbReference type="ARBA" id="ARBA00023288"/>
    </source>
</evidence>
<feature type="signal peptide" evidence="7">
    <location>
        <begin position="1"/>
        <end position="27"/>
    </location>
</feature>
<keyword evidence="2" id="KW-1003">Cell membrane</keyword>
<proteinExistence type="inferred from homology"/>
<dbReference type="AlphaFoldDB" id="A0A286G9N7"/>